<feature type="binding site" evidence="3">
    <location>
        <begin position="8"/>
        <end position="15"/>
    </location>
    <ligand>
        <name>substrate</name>
    </ligand>
</feature>
<dbReference type="InterPro" id="IPR029033">
    <property type="entry name" value="His_PPase_superfam"/>
</dbReference>
<protein>
    <submittedName>
        <fullName evidence="4">Phosphatase</fullName>
    </submittedName>
</protein>
<dbReference type="GO" id="GO:0006003">
    <property type="term" value="P:fructose 2,6-bisphosphate metabolic process"/>
    <property type="evidence" value="ECO:0007669"/>
    <property type="project" value="InterPro"/>
</dbReference>
<dbReference type="InterPro" id="IPR013078">
    <property type="entry name" value="His_Pase_superF_clade-1"/>
</dbReference>
<comment type="caution">
    <text evidence="4">The sequence shown here is derived from an EMBL/GenBank/DDBJ whole genome shotgun (WGS) entry which is preliminary data.</text>
</comment>
<gene>
    <name evidence="4" type="primary">pgm_2</name>
    <name evidence="4" type="ORF">SH1V18_44260</name>
</gene>
<dbReference type="Pfam" id="PF00300">
    <property type="entry name" value="His_Phos_1"/>
    <property type="match status" value="1"/>
</dbReference>
<keyword evidence="1" id="KW-0378">Hydrolase</keyword>
<name>A0A9W5YFQ5_9FIRM</name>
<dbReference type="Gene3D" id="3.40.50.1240">
    <property type="entry name" value="Phosphoglycerate mutase-like"/>
    <property type="match status" value="1"/>
</dbReference>
<keyword evidence="5" id="KW-1185">Reference proteome</keyword>
<dbReference type="PRINTS" id="PR00991">
    <property type="entry name" value="6PFRUCTKNASE"/>
</dbReference>
<dbReference type="InterPro" id="IPR051695">
    <property type="entry name" value="Phosphoglycerate_Mutase"/>
</dbReference>
<dbReference type="PANTHER" id="PTHR46517">
    <property type="entry name" value="FRUCTOSE-2,6-BISPHOSPHATASE TIGAR"/>
    <property type="match status" value="1"/>
</dbReference>
<dbReference type="AlphaFoldDB" id="A0A9W5YFQ5"/>
<organism evidence="4 5">
    <name type="scientific">Vallitalea longa</name>
    <dbReference type="NCBI Taxonomy" id="2936439"/>
    <lineage>
        <taxon>Bacteria</taxon>
        <taxon>Bacillati</taxon>
        <taxon>Bacillota</taxon>
        <taxon>Clostridia</taxon>
        <taxon>Lachnospirales</taxon>
        <taxon>Vallitaleaceae</taxon>
        <taxon>Vallitalea</taxon>
    </lineage>
</organism>
<sequence length="206" mass="24051">MTRLYLTRHGETQWNLIGKVQGSLDSGLTEKGIMQAVKLGKYLDNTNIDIIYSSSSNRAYNTAKAITGDRKIKIIKSDKLKEMNLGIWEGKTFEYIEKEYTDMFDTFWNRPHLVKEFPGETFSEFRKRVVGAVLEIIDNNKDKDILIVAHALVLKVVMSFFENRPLERLFEDHHMYSTCINEVEIVDNNYKIVRYNETPHYDIEVS</sequence>
<feature type="active site" description="Proton donor/acceptor" evidence="2">
    <location>
        <position position="82"/>
    </location>
</feature>
<dbReference type="GO" id="GO:0004331">
    <property type="term" value="F:fructose-2,6-bisphosphate 2-phosphatase activity"/>
    <property type="evidence" value="ECO:0007669"/>
    <property type="project" value="TreeGrafter"/>
</dbReference>
<evidence type="ECO:0000256" key="1">
    <source>
        <dbReference type="ARBA" id="ARBA00022801"/>
    </source>
</evidence>
<dbReference type="InterPro" id="IPR001345">
    <property type="entry name" value="PG/BPGM_mutase_AS"/>
</dbReference>
<dbReference type="EMBL" id="BRLB01000023">
    <property type="protein sequence ID" value="GKX31946.1"/>
    <property type="molecule type" value="Genomic_DNA"/>
</dbReference>
<evidence type="ECO:0000256" key="3">
    <source>
        <dbReference type="PIRSR" id="PIRSR613078-2"/>
    </source>
</evidence>
<accession>A0A9W5YFQ5</accession>
<feature type="binding site" evidence="3">
    <location>
        <position position="58"/>
    </location>
    <ligand>
        <name>substrate</name>
    </ligand>
</feature>
<dbReference type="CDD" id="cd07067">
    <property type="entry name" value="HP_PGM_like"/>
    <property type="match status" value="1"/>
</dbReference>
<dbReference type="GO" id="GO:0005829">
    <property type="term" value="C:cytosol"/>
    <property type="evidence" value="ECO:0007669"/>
    <property type="project" value="TreeGrafter"/>
</dbReference>
<dbReference type="GO" id="GO:0045820">
    <property type="term" value="P:negative regulation of glycolytic process"/>
    <property type="evidence" value="ECO:0007669"/>
    <property type="project" value="TreeGrafter"/>
</dbReference>
<dbReference type="PANTHER" id="PTHR46517:SF1">
    <property type="entry name" value="FRUCTOSE-2,6-BISPHOSPHATASE TIGAR"/>
    <property type="match status" value="1"/>
</dbReference>
<feature type="active site" description="Tele-phosphohistidine intermediate" evidence="2">
    <location>
        <position position="9"/>
    </location>
</feature>
<dbReference type="GO" id="GO:0005524">
    <property type="term" value="F:ATP binding"/>
    <property type="evidence" value="ECO:0007669"/>
    <property type="project" value="InterPro"/>
</dbReference>
<evidence type="ECO:0000313" key="4">
    <source>
        <dbReference type="EMBL" id="GKX31946.1"/>
    </source>
</evidence>
<dbReference type="SMART" id="SM00855">
    <property type="entry name" value="PGAM"/>
    <property type="match status" value="1"/>
</dbReference>
<dbReference type="Proteomes" id="UP001144256">
    <property type="component" value="Unassembled WGS sequence"/>
</dbReference>
<evidence type="ECO:0000256" key="2">
    <source>
        <dbReference type="PIRSR" id="PIRSR613078-1"/>
    </source>
</evidence>
<evidence type="ECO:0000313" key="5">
    <source>
        <dbReference type="Proteomes" id="UP001144256"/>
    </source>
</evidence>
<dbReference type="SUPFAM" id="SSF53254">
    <property type="entry name" value="Phosphoglycerate mutase-like"/>
    <property type="match status" value="1"/>
</dbReference>
<dbReference type="PIRSF" id="PIRSF000709">
    <property type="entry name" value="6PFK_2-Ptase"/>
    <property type="match status" value="1"/>
</dbReference>
<dbReference type="PROSITE" id="PS00175">
    <property type="entry name" value="PG_MUTASE"/>
    <property type="match status" value="1"/>
</dbReference>
<dbReference type="GO" id="GO:0043456">
    <property type="term" value="P:regulation of pentose-phosphate shunt"/>
    <property type="evidence" value="ECO:0007669"/>
    <property type="project" value="TreeGrafter"/>
</dbReference>
<dbReference type="InterPro" id="IPR003094">
    <property type="entry name" value="6Pfruct_kin"/>
</dbReference>
<proteinExistence type="predicted"/>
<reference evidence="4" key="1">
    <citation type="submission" date="2022-06" db="EMBL/GenBank/DDBJ databases">
        <title>Vallitalea longa sp. nov., an anaerobic bacterium isolated from marine sediment.</title>
        <authorList>
            <person name="Hirano S."/>
            <person name="Terahara T."/>
            <person name="Mori K."/>
            <person name="Hamada M."/>
            <person name="Matsumoto R."/>
            <person name="Kobayashi T."/>
        </authorList>
    </citation>
    <scope>NUCLEOTIDE SEQUENCE</scope>
    <source>
        <strain evidence="4">SH18-1</strain>
    </source>
</reference>
<dbReference type="RefSeq" id="WP_281819297.1">
    <property type="nucleotide sequence ID" value="NZ_BRLB01000023.1"/>
</dbReference>